<evidence type="ECO:0000313" key="1">
    <source>
        <dbReference type="EMBL" id="PIN06767.1"/>
    </source>
</evidence>
<dbReference type="Proteomes" id="UP000231279">
    <property type="component" value="Unassembled WGS sequence"/>
</dbReference>
<dbReference type="EMBL" id="NKXS01004329">
    <property type="protein sequence ID" value="PIN06767.1"/>
    <property type="molecule type" value="Genomic_DNA"/>
</dbReference>
<organism evidence="1 2">
    <name type="scientific">Handroanthus impetiginosus</name>
    <dbReference type="NCBI Taxonomy" id="429701"/>
    <lineage>
        <taxon>Eukaryota</taxon>
        <taxon>Viridiplantae</taxon>
        <taxon>Streptophyta</taxon>
        <taxon>Embryophyta</taxon>
        <taxon>Tracheophyta</taxon>
        <taxon>Spermatophyta</taxon>
        <taxon>Magnoliopsida</taxon>
        <taxon>eudicotyledons</taxon>
        <taxon>Gunneridae</taxon>
        <taxon>Pentapetalae</taxon>
        <taxon>asterids</taxon>
        <taxon>lamiids</taxon>
        <taxon>Lamiales</taxon>
        <taxon>Bignoniaceae</taxon>
        <taxon>Crescentiina</taxon>
        <taxon>Tabebuia alliance</taxon>
        <taxon>Handroanthus</taxon>
    </lineage>
</organism>
<comment type="caution">
    <text evidence="1">The sequence shown here is derived from an EMBL/GenBank/DDBJ whole genome shotgun (WGS) entry which is preliminary data.</text>
</comment>
<protein>
    <submittedName>
        <fullName evidence="1">Uncharacterized protein</fullName>
    </submittedName>
</protein>
<sequence>MKIHKIMDKEDKSSNYKCSQPHIHTTILSHQLKDSHKDMQIIKFD</sequence>
<dbReference type="AlphaFoldDB" id="A0A2G9GN88"/>
<name>A0A2G9GN88_9LAMI</name>
<keyword evidence="2" id="KW-1185">Reference proteome</keyword>
<accession>A0A2G9GN88</accession>
<gene>
    <name evidence="1" type="ORF">CDL12_20683</name>
</gene>
<proteinExistence type="predicted"/>
<reference evidence="2" key="1">
    <citation type="journal article" date="2018" name="Gigascience">
        <title>Genome assembly of the Pink Ipe (Handroanthus impetiginosus, Bignoniaceae), a highly valued, ecologically keystone Neotropical timber forest tree.</title>
        <authorList>
            <person name="Silva-Junior O.B."/>
            <person name="Grattapaglia D."/>
            <person name="Novaes E."/>
            <person name="Collevatti R.G."/>
        </authorList>
    </citation>
    <scope>NUCLEOTIDE SEQUENCE [LARGE SCALE GENOMIC DNA]</scope>
    <source>
        <strain evidence="2">cv. UFG-1</strain>
    </source>
</reference>
<evidence type="ECO:0000313" key="2">
    <source>
        <dbReference type="Proteomes" id="UP000231279"/>
    </source>
</evidence>